<protein>
    <submittedName>
        <fullName evidence="4">L domain-like protein</fullName>
    </submittedName>
</protein>
<gene>
    <name evidence="4" type="ORF">BCR33DRAFT_721536</name>
</gene>
<feature type="domain" description="F-box" evidence="3">
    <location>
        <begin position="1"/>
        <end position="46"/>
    </location>
</feature>
<dbReference type="OrthoDB" id="676979at2759"/>
<dbReference type="InterPro" id="IPR032675">
    <property type="entry name" value="LRR_dom_sf"/>
</dbReference>
<keyword evidence="5" id="KW-1185">Reference proteome</keyword>
<dbReference type="AlphaFoldDB" id="A0A1Y2BRZ3"/>
<dbReference type="Pfam" id="PF00646">
    <property type="entry name" value="F-box"/>
    <property type="match status" value="1"/>
</dbReference>
<evidence type="ECO:0000256" key="1">
    <source>
        <dbReference type="ARBA" id="ARBA00022614"/>
    </source>
</evidence>
<accession>A0A1Y2BRZ3</accession>
<dbReference type="InterPro" id="IPR001810">
    <property type="entry name" value="F-box_dom"/>
</dbReference>
<evidence type="ECO:0000256" key="2">
    <source>
        <dbReference type="ARBA" id="ARBA00022737"/>
    </source>
</evidence>
<organism evidence="4 5">
    <name type="scientific">Rhizoclosmatium globosum</name>
    <dbReference type="NCBI Taxonomy" id="329046"/>
    <lineage>
        <taxon>Eukaryota</taxon>
        <taxon>Fungi</taxon>
        <taxon>Fungi incertae sedis</taxon>
        <taxon>Chytridiomycota</taxon>
        <taxon>Chytridiomycota incertae sedis</taxon>
        <taxon>Chytridiomycetes</taxon>
        <taxon>Chytridiales</taxon>
        <taxon>Chytriomycetaceae</taxon>
        <taxon>Rhizoclosmatium</taxon>
    </lineage>
</organism>
<evidence type="ECO:0000259" key="3">
    <source>
        <dbReference type="PROSITE" id="PS50181"/>
    </source>
</evidence>
<dbReference type="FunFam" id="3.80.10.10:FF:000041">
    <property type="entry name" value="LRR receptor-like serine/threonine-protein kinase ERECTA"/>
    <property type="match status" value="1"/>
</dbReference>
<dbReference type="Pfam" id="PF00560">
    <property type="entry name" value="LRR_1"/>
    <property type="match status" value="2"/>
</dbReference>
<keyword evidence="2" id="KW-0677">Repeat</keyword>
<dbReference type="EMBL" id="MCGO01000050">
    <property type="protein sequence ID" value="ORY37494.1"/>
    <property type="molecule type" value="Genomic_DNA"/>
</dbReference>
<dbReference type="Pfam" id="PF13855">
    <property type="entry name" value="LRR_8"/>
    <property type="match status" value="1"/>
</dbReference>
<evidence type="ECO:0000313" key="4">
    <source>
        <dbReference type="EMBL" id="ORY37494.1"/>
    </source>
</evidence>
<dbReference type="InterPro" id="IPR003591">
    <property type="entry name" value="Leu-rich_rpt_typical-subtyp"/>
</dbReference>
<proteinExistence type="predicted"/>
<dbReference type="SMART" id="SM00369">
    <property type="entry name" value="LRR_TYP"/>
    <property type="match status" value="4"/>
</dbReference>
<evidence type="ECO:0000313" key="5">
    <source>
        <dbReference type="Proteomes" id="UP000193642"/>
    </source>
</evidence>
<dbReference type="PANTHER" id="PTHR48064:SF6">
    <property type="entry name" value="RECEPTOR-LIKE PROTEIN KINASE 2"/>
    <property type="match status" value="1"/>
</dbReference>
<reference evidence="4 5" key="1">
    <citation type="submission" date="2016-07" db="EMBL/GenBank/DDBJ databases">
        <title>Pervasive Adenine N6-methylation of Active Genes in Fungi.</title>
        <authorList>
            <consortium name="DOE Joint Genome Institute"/>
            <person name="Mondo S.J."/>
            <person name="Dannebaum R.O."/>
            <person name="Kuo R.C."/>
            <person name="Labutti K."/>
            <person name="Haridas S."/>
            <person name="Kuo A."/>
            <person name="Salamov A."/>
            <person name="Ahrendt S.R."/>
            <person name="Lipzen A."/>
            <person name="Sullivan W."/>
            <person name="Andreopoulos W.B."/>
            <person name="Clum A."/>
            <person name="Lindquist E."/>
            <person name="Daum C."/>
            <person name="Ramamoorthy G.K."/>
            <person name="Gryganskyi A."/>
            <person name="Culley D."/>
            <person name="Magnuson J.K."/>
            <person name="James T.Y."/>
            <person name="O'Malley M.A."/>
            <person name="Stajich J.E."/>
            <person name="Spatafora J.W."/>
            <person name="Visel A."/>
            <person name="Grigoriev I.V."/>
        </authorList>
    </citation>
    <scope>NUCLEOTIDE SEQUENCE [LARGE SCALE GENOMIC DNA]</scope>
    <source>
        <strain evidence="4 5">JEL800</strain>
    </source>
</reference>
<dbReference type="InterPro" id="IPR001611">
    <property type="entry name" value="Leu-rich_rpt"/>
</dbReference>
<dbReference type="PROSITE" id="PS50181">
    <property type="entry name" value="FBOX"/>
    <property type="match status" value="1"/>
</dbReference>
<dbReference type="SUPFAM" id="SSF52058">
    <property type="entry name" value="L domain-like"/>
    <property type="match status" value="1"/>
</dbReference>
<comment type="caution">
    <text evidence="4">The sequence shown here is derived from an EMBL/GenBank/DDBJ whole genome shotgun (WGS) entry which is preliminary data.</text>
</comment>
<name>A0A1Y2BRZ3_9FUNG</name>
<dbReference type="InterPro" id="IPR053038">
    <property type="entry name" value="RLP_Defense"/>
</dbReference>
<dbReference type="Proteomes" id="UP000193642">
    <property type="component" value="Unassembled WGS sequence"/>
</dbReference>
<sequence>MLFSFLPFELVAQIIENLDSFEQIRIQRVSKQFQACVLTASVARKGVDLVPGSKGYRLESTVPDDSDNLLFFAPLSIQSAYAGSNIVKSLTSIRWGERNLPHPFPNPLPLPTPLFTLTNLGSLALRNCNIAATLPDAFQLMTGLTTLDLSCNPTLTGQLPNSLFTLPRLEKLYLAETGISGVIPPELGDLKTLLHLSLFNTRLTGPIPKEIGKLTELVSLHLFGNDLCGRIPVELFANCKKLRRLHLQSNPKLEGPIPLDIGGLVELEELDLSDCCIGGYIPKELGLCMELEWIWLNDCSLVGQVPMELKDTLRGVKCIELKGNTGLRCMFEWDVLEI</sequence>
<dbReference type="PANTHER" id="PTHR48064">
    <property type="entry name" value="OS01G0750400 PROTEIN"/>
    <property type="match status" value="1"/>
</dbReference>
<dbReference type="Gene3D" id="3.80.10.10">
    <property type="entry name" value="Ribonuclease Inhibitor"/>
    <property type="match status" value="1"/>
</dbReference>
<keyword evidence="1" id="KW-0433">Leucine-rich repeat</keyword>